<organism evidence="2 3">
    <name type="scientific">Pectinatus cerevisiiphilus</name>
    <dbReference type="NCBI Taxonomy" id="86956"/>
    <lineage>
        <taxon>Bacteria</taxon>
        <taxon>Bacillati</taxon>
        <taxon>Bacillota</taxon>
        <taxon>Negativicutes</taxon>
        <taxon>Selenomonadales</taxon>
        <taxon>Selenomonadaceae</taxon>
        <taxon>Pectinatus</taxon>
    </lineage>
</organism>
<evidence type="ECO:0000259" key="1">
    <source>
        <dbReference type="PROSITE" id="PS51494"/>
    </source>
</evidence>
<name>A0A4R3KBF5_9FIRM</name>
<accession>A0A4R3KBF5</accession>
<dbReference type="InterPro" id="IPR009003">
    <property type="entry name" value="Peptidase_S1_PA"/>
</dbReference>
<evidence type="ECO:0000313" key="2">
    <source>
        <dbReference type="EMBL" id="TCS80504.1"/>
    </source>
</evidence>
<dbReference type="PROSITE" id="PS51494">
    <property type="entry name" value="SPOIVB"/>
    <property type="match status" value="1"/>
</dbReference>
<dbReference type="Pfam" id="PF05580">
    <property type="entry name" value="Peptidase_S55"/>
    <property type="match status" value="1"/>
</dbReference>
<reference evidence="2 3" key="1">
    <citation type="submission" date="2019-03" db="EMBL/GenBank/DDBJ databases">
        <title>Genomic Encyclopedia of Type Strains, Phase IV (KMG-IV): sequencing the most valuable type-strain genomes for metagenomic binning, comparative biology and taxonomic classification.</title>
        <authorList>
            <person name="Goeker M."/>
        </authorList>
    </citation>
    <scope>NUCLEOTIDE SEQUENCE [LARGE SCALE GENOMIC DNA]</scope>
    <source>
        <strain evidence="2 3">DSM 20467</strain>
    </source>
</reference>
<dbReference type="InterPro" id="IPR008763">
    <property type="entry name" value="Peptidase_S55"/>
</dbReference>
<dbReference type="EMBL" id="SMAA01000004">
    <property type="protein sequence ID" value="TCS80504.1"/>
    <property type="molecule type" value="Genomic_DNA"/>
</dbReference>
<evidence type="ECO:0000313" key="3">
    <source>
        <dbReference type="Proteomes" id="UP000295188"/>
    </source>
</evidence>
<dbReference type="Proteomes" id="UP000295188">
    <property type="component" value="Unassembled WGS sequence"/>
</dbReference>
<keyword evidence="3" id="KW-1185">Reference proteome</keyword>
<dbReference type="AlphaFoldDB" id="A0A4R3KBF5"/>
<gene>
    <name evidence="2" type="ORF">EDC37_104106</name>
</gene>
<feature type="domain" description="Peptidase S55" evidence="1">
    <location>
        <begin position="1"/>
        <end position="144"/>
    </location>
</feature>
<dbReference type="SUPFAM" id="SSF50494">
    <property type="entry name" value="Trypsin-like serine proteases"/>
    <property type="match status" value="1"/>
</dbReference>
<comment type="caution">
    <text evidence="2">The sequence shown here is derived from an EMBL/GenBank/DDBJ whole genome shotgun (WGS) entry which is preliminary data.</text>
</comment>
<sequence length="651" mass="69916">MQKIEKIFFALLFLGILTLPVKSMAMVPIMTTQQLQPGMIGTAKTVVQGSDIESFNVKIIGVEDNGKGSSKQIMAEAYGPMMDDTKGVIHGMSGSPVYVDGYLIGAVARGIGSDTNPRVFYITPVENMLQLWDLPDPKADNGTIQQVQINTLDQKKQIAQDEAKLDELFKKGKTPVPGIKDKKATTASDTKAAQPKDVKSQFVDTTGWKKVYGSEDQKDDGNAAVSLAVNGFYGAGMDFLKKELLPFNMYPYAVSMGTAVSSGSDSLVGQANVSPGSSVGVALTYGDFSVGAVGTITAVDNNRVLAFGHPFTYRGNVNYFMTDADIVGTADGLVNGQKVSSFGKIIGRINQDRYSGVSGILGKYPSVVPMKVTVDDKQNGKKAVFATNIAYDEELLPNLAASIAYASLDRTIDSLSSGTADVKVGIRTNAVNTGEVDRSNMYYNGTDVGQFAVSELGQLLNIICTDTNKQYDITGINVDLSFNENRKTASIISVTPDRTEAHPGEVVNLKVILQPYRGSQEQVLIPYTVPQNQGTGSMTLEVRGGGLIPVVLSPLQGLDMTPEEDKTLSAADKINGLLQTDKNNEIVVAAAVPEITNEKEQQKAIDDAMEKQKQMEKNGQLGKKDAAPREVKAATGYIIDNVVRINLNIKK</sequence>
<proteinExistence type="predicted"/>
<protein>
    <submittedName>
        <fullName evidence="2">SpoIVB peptidase S55</fullName>
    </submittedName>
</protein>
<dbReference type="RefSeq" id="WP_231040064.1">
    <property type="nucleotide sequence ID" value="NZ_SMAA01000004.1"/>
</dbReference>